<dbReference type="InterPro" id="IPR029063">
    <property type="entry name" value="SAM-dependent_MTases_sf"/>
</dbReference>
<protein>
    <submittedName>
        <fullName evidence="1">Class I SAM-dependent methyltransferase</fullName>
    </submittedName>
</protein>
<dbReference type="PANTHER" id="PTHR43861">
    <property type="entry name" value="TRANS-ACONITATE 2-METHYLTRANSFERASE-RELATED"/>
    <property type="match status" value="1"/>
</dbReference>
<dbReference type="EMBL" id="SGBC01000001">
    <property type="protein sequence ID" value="RZD16866.1"/>
    <property type="molecule type" value="Genomic_DNA"/>
</dbReference>
<dbReference type="AlphaFoldDB" id="A0A519BHX5"/>
<dbReference type="Proteomes" id="UP000316562">
    <property type="component" value="Unassembled WGS sequence"/>
</dbReference>
<dbReference type="Gene3D" id="3.40.50.150">
    <property type="entry name" value="Vaccinia Virus protein VP39"/>
    <property type="match status" value="1"/>
</dbReference>
<organism evidence="1 2">
    <name type="scientific">Acididesulfobacter guangdongensis</name>
    <dbReference type="NCBI Taxonomy" id="2597225"/>
    <lineage>
        <taxon>Bacteria</taxon>
        <taxon>Deltaproteobacteria</taxon>
        <taxon>Candidatus Acidulodesulfobacterales</taxon>
        <taxon>Candidatus Acididesulfobacter</taxon>
    </lineage>
</organism>
<keyword evidence="1" id="KW-0489">Methyltransferase</keyword>
<comment type="caution">
    <text evidence="1">The sequence shown here is derived from an EMBL/GenBank/DDBJ whole genome shotgun (WGS) entry which is preliminary data.</text>
</comment>
<dbReference type="GO" id="GO:0032259">
    <property type="term" value="P:methylation"/>
    <property type="evidence" value="ECO:0007669"/>
    <property type="project" value="UniProtKB-KW"/>
</dbReference>
<sequence length="238" mass="27626">MKKYLEGIVVNLEELYNKKYYLDRDYLPIHLQNAIENVLIQNNFHNILEVGVGTGRLMNSLRDKGYNVKGIDSSPIAAEMTGAIIGDATSIPFENESFDCVLGISIIEHLNEKDGLVFIKEIYRVLKKGGGVFLVTPNYSSPLRIIKGNNWYAYTDKTHLFYYTPKNLRNLLKVNGFNKIKFTFRLKDLPDFWPVEWPMGSIFKKLPNFFKHIPYRILISSPLGLYRDTFWIFGRKML</sequence>
<evidence type="ECO:0000313" key="2">
    <source>
        <dbReference type="Proteomes" id="UP000316562"/>
    </source>
</evidence>
<name>A0A519BHX5_ACIG2</name>
<evidence type="ECO:0000313" key="1">
    <source>
        <dbReference type="EMBL" id="RZD16866.1"/>
    </source>
</evidence>
<dbReference type="CDD" id="cd02440">
    <property type="entry name" value="AdoMet_MTases"/>
    <property type="match status" value="1"/>
</dbReference>
<gene>
    <name evidence="1" type="ORF">EVJ46_01110</name>
</gene>
<dbReference type="GO" id="GO:0008168">
    <property type="term" value="F:methyltransferase activity"/>
    <property type="evidence" value="ECO:0007669"/>
    <property type="project" value="UniProtKB-KW"/>
</dbReference>
<reference evidence="1 2" key="1">
    <citation type="journal article" date="2019" name="ISME J.">
        <title>Insights into ecological role of a new deltaproteobacterial order Candidatus Acidulodesulfobacterales by metagenomics and metatranscriptomics.</title>
        <authorList>
            <person name="Tan S."/>
            <person name="Liu J."/>
            <person name="Fang Y."/>
            <person name="Hedlund B.P."/>
            <person name="Lian Z.H."/>
            <person name="Huang L.Y."/>
            <person name="Li J.T."/>
            <person name="Huang L.N."/>
            <person name="Li W.J."/>
            <person name="Jiang H.C."/>
            <person name="Dong H.L."/>
            <person name="Shu W.S."/>
        </authorList>
    </citation>
    <scope>NUCLEOTIDE SEQUENCE [LARGE SCALE GENOMIC DNA]</scope>
    <source>
        <strain evidence="1">AP2</strain>
    </source>
</reference>
<accession>A0A519BHX5</accession>
<dbReference type="Pfam" id="PF13489">
    <property type="entry name" value="Methyltransf_23"/>
    <property type="match status" value="1"/>
</dbReference>
<keyword evidence="1" id="KW-0808">Transferase</keyword>
<proteinExistence type="predicted"/>
<dbReference type="SUPFAM" id="SSF53335">
    <property type="entry name" value="S-adenosyl-L-methionine-dependent methyltransferases"/>
    <property type="match status" value="1"/>
</dbReference>